<keyword evidence="4 5" id="KW-0472">Membrane</keyword>
<organism evidence="6 7">
    <name type="scientific">Teladorsagia circumcincta</name>
    <name type="common">Brown stomach worm</name>
    <name type="synonym">Ostertagia circumcincta</name>
    <dbReference type="NCBI Taxonomy" id="45464"/>
    <lineage>
        <taxon>Eukaryota</taxon>
        <taxon>Metazoa</taxon>
        <taxon>Ecdysozoa</taxon>
        <taxon>Nematoda</taxon>
        <taxon>Chromadorea</taxon>
        <taxon>Rhabditida</taxon>
        <taxon>Rhabditina</taxon>
        <taxon>Rhabditomorpha</taxon>
        <taxon>Strongyloidea</taxon>
        <taxon>Trichostrongylidae</taxon>
        <taxon>Teladorsagia</taxon>
    </lineage>
</organism>
<dbReference type="Pfam" id="PF00854">
    <property type="entry name" value="PTR2"/>
    <property type="match status" value="1"/>
</dbReference>
<keyword evidence="7" id="KW-1185">Reference proteome</keyword>
<evidence type="ECO:0000256" key="3">
    <source>
        <dbReference type="ARBA" id="ARBA00022989"/>
    </source>
</evidence>
<keyword evidence="2 5" id="KW-0812">Transmembrane</keyword>
<dbReference type="InterPro" id="IPR000109">
    <property type="entry name" value="POT_fam"/>
</dbReference>
<proteinExistence type="predicted"/>
<evidence type="ECO:0000256" key="1">
    <source>
        <dbReference type="ARBA" id="ARBA00004141"/>
    </source>
</evidence>
<comment type="subcellular location">
    <subcellularLocation>
        <location evidence="1">Membrane</location>
        <topology evidence="1">Multi-pass membrane protein</topology>
    </subcellularLocation>
</comment>
<dbReference type="Gene3D" id="1.20.1250.20">
    <property type="entry name" value="MFS general substrate transporter like domains"/>
    <property type="match status" value="1"/>
</dbReference>
<dbReference type="AlphaFoldDB" id="A0A2G9TNP9"/>
<evidence type="ECO:0000313" key="6">
    <source>
        <dbReference type="EMBL" id="PIO59555.1"/>
    </source>
</evidence>
<feature type="transmembrane region" description="Helical" evidence="5">
    <location>
        <begin position="54"/>
        <end position="72"/>
    </location>
</feature>
<dbReference type="OrthoDB" id="205993at2759"/>
<sequence>GAIRNRSQAGDPHDHWLDYAMDDHECESDERCYRLRNKSEGFCAKSKLVEDLKGLFRVVIMLLPVPMFWALFEQQKTLPDAPSSTEAFVSVINAFPDSSCEFDLDVGEFGSRRITANNV</sequence>
<evidence type="ECO:0000256" key="5">
    <source>
        <dbReference type="SAM" id="Phobius"/>
    </source>
</evidence>
<dbReference type="GO" id="GO:0016020">
    <property type="term" value="C:membrane"/>
    <property type="evidence" value="ECO:0007669"/>
    <property type="project" value="UniProtKB-SubCell"/>
</dbReference>
<dbReference type="EMBL" id="KZ357548">
    <property type="protein sequence ID" value="PIO59555.1"/>
    <property type="molecule type" value="Genomic_DNA"/>
</dbReference>
<keyword evidence="3 5" id="KW-1133">Transmembrane helix</keyword>
<protein>
    <submittedName>
        <fullName evidence="6">Uncharacterized protein</fullName>
    </submittedName>
</protein>
<dbReference type="InterPro" id="IPR036259">
    <property type="entry name" value="MFS_trans_sf"/>
</dbReference>
<gene>
    <name evidence="6" type="ORF">TELCIR_18980</name>
</gene>
<feature type="non-terminal residue" evidence="6">
    <location>
        <position position="1"/>
    </location>
</feature>
<accession>A0A2G9TNP9</accession>
<evidence type="ECO:0000256" key="2">
    <source>
        <dbReference type="ARBA" id="ARBA00022692"/>
    </source>
</evidence>
<dbReference type="GO" id="GO:0022857">
    <property type="term" value="F:transmembrane transporter activity"/>
    <property type="evidence" value="ECO:0007669"/>
    <property type="project" value="InterPro"/>
</dbReference>
<name>A0A2G9TNP9_TELCI</name>
<evidence type="ECO:0000313" key="7">
    <source>
        <dbReference type="Proteomes" id="UP000230423"/>
    </source>
</evidence>
<reference evidence="6 7" key="1">
    <citation type="submission" date="2015-09" db="EMBL/GenBank/DDBJ databases">
        <title>Draft genome of the parasitic nematode Teladorsagia circumcincta isolate WARC Sus (inbred).</title>
        <authorList>
            <person name="Mitreva M."/>
        </authorList>
    </citation>
    <scope>NUCLEOTIDE SEQUENCE [LARGE SCALE GENOMIC DNA]</scope>
    <source>
        <strain evidence="6 7">S</strain>
    </source>
</reference>
<dbReference type="Proteomes" id="UP000230423">
    <property type="component" value="Unassembled WGS sequence"/>
</dbReference>
<evidence type="ECO:0000256" key="4">
    <source>
        <dbReference type="ARBA" id="ARBA00023136"/>
    </source>
</evidence>